<dbReference type="InterPro" id="IPR050083">
    <property type="entry name" value="HtpX_protease"/>
</dbReference>
<feature type="transmembrane region" description="Helical" evidence="11">
    <location>
        <begin position="16"/>
        <end position="43"/>
    </location>
</feature>
<evidence type="ECO:0000256" key="5">
    <source>
        <dbReference type="ARBA" id="ARBA00022723"/>
    </source>
</evidence>
<keyword evidence="7" id="KW-0862">Zinc</keyword>
<dbReference type="PANTHER" id="PTHR43221:SF2">
    <property type="entry name" value="PROTEASE HTPX HOMOLOG"/>
    <property type="match status" value="1"/>
</dbReference>
<keyword evidence="8 11" id="KW-1133">Transmembrane helix</keyword>
<dbReference type="EMBL" id="JADEYS010000027">
    <property type="protein sequence ID" value="MBE9399427.1"/>
    <property type="molecule type" value="Genomic_DNA"/>
</dbReference>
<comment type="caution">
    <text evidence="13">The sequence shown here is derived from an EMBL/GenBank/DDBJ whole genome shotgun (WGS) entry which is preliminary data.</text>
</comment>
<dbReference type="PANTHER" id="PTHR43221">
    <property type="entry name" value="PROTEASE HTPX"/>
    <property type="match status" value="1"/>
</dbReference>
<dbReference type="GO" id="GO:0006508">
    <property type="term" value="P:proteolysis"/>
    <property type="evidence" value="ECO:0007669"/>
    <property type="project" value="UniProtKB-KW"/>
</dbReference>
<keyword evidence="14" id="KW-1185">Reference proteome</keyword>
<keyword evidence="3" id="KW-0645">Protease</keyword>
<evidence type="ECO:0000256" key="1">
    <source>
        <dbReference type="ARBA" id="ARBA00001947"/>
    </source>
</evidence>
<keyword evidence="2" id="KW-1003">Cell membrane</keyword>
<dbReference type="Pfam" id="PF01435">
    <property type="entry name" value="Peptidase_M48"/>
    <property type="match status" value="1"/>
</dbReference>
<evidence type="ECO:0000256" key="7">
    <source>
        <dbReference type="ARBA" id="ARBA00022833"/>
    </source>
</evidence>
<gene>
    <name evidence="13" type="ORF">IOQ59_19365</name>
</gene>
<organism evidence="13 14">
    <name type="scientific">Pontibacterium sinense</name>
    <dbReference type="NCBI Taxonomy" id="2781979"/>
    <lineage>
        <taxon>Bacteria</taxon>
        <taxon>Pseudomonadati</taxon>
        <taxon>Pseudomonadota</taxon>
        <taxon>Gammaproteobacteria</taxon>
        <taxon>Oceanospirillales</taxon>
        <taxon>Oceanospirillaceae</taxon>
        <taxon>Pontibacterium</taxon>
    </lineage>
</organism>
<keyword evidence="6" id="KW-0378">Hydrolase</keyword>
<dbReference type="Gene3D" id="3.30.2010.10">
    <property type="entry name" value="Metalloproteases ('zincins'), catalytic domain"/>
    <property type="match status" value="1"/>
</dbReference>
<evidence type="ECO:0000256" key="3">
    <source>
        <dbReference type="ARBA" id="ARBA00022670"/>
    </source>
</evidence>
<evidence type="ECO:0000256" key="2">
    <source>
        <dbReference type="ARBA" id="ARBA00022475"/>
    </source>
</evidence>
<dbReference type="AlphaFoldDB" id="A0A8J7FG06"/>
<feature type="transmembrane region" description="Helical" evidence="11">
    <location>
        <begin position="63"/>
        <end position="81"/>
    </location>
</feature>
<evidence type="ECO:0000256" key="6">
    <source>
        <dbReference type="ARBA" id="ARBA00022801"/>
    </source>
</evidence>
<evidence type="ECO:0000259" key="12">
    <source>
        <dbReference type="Pfam" id="PF01435"/>
    </source>
</evidence>
<dbReference type="CDD" id="cd07340">
    <property type="entry name" value="M48B_Htpx_like"/>
    <property type="match status" value="1"/>
</dbReference>
<feature type="transmembrane region" description="Helical" evidence="11">
    <location>
        <begin position="222"/>
        <end position="243"/>
    </location>
</feature>
<feature type="domain" description="Peptidase M48" evidence="12">
    <location>
        <begin position="110"/>
        <end position="322"/>
    </location>
</feature>
<dbReference type="Proteomes" id="UP000640333">
    <property type="component" value="Unassembled WGS sequence"/>
</dbReference>
<dbReference type="GO" id="GO:0004222">
    <property type="term" value="F:metalloendopeptidase activity"/>
    <property type="evidence" value="ECO:0007669"/>
    <property type="project" value="InterPro"/>
</dbReference>
<accession>A0A8J7FG06</accession>
<evidence type="ECO:0000313" key="13">
    <source>
        <dbReference type="EMBL" id="MBE9399427.1"/>
    </source>
</evidence>
<evidence type="ECO:0000256" key="4">
    <source>
        <dbReference type="ARBA" id="ARBA00022692"/>
    </source>
</evidence>
<evidence type="ECO:0000256" key="8">
    <source>
        <dbReference type="ARBA" id="ARBA00022989"/>
    </source>
</evidence>
<keyword evidence="10 11" id="KW-0472">Membrane</keyword>
<comment type="cofactor">
    <cofactor evidence="1">
        <name>Zn(2+)</name>
        <dbReference type="ChEBI" id="CHEBI:29105"/>
    </cofactor>
</comment>
<keyword evidence="4 11" id="KW-0812">Transmembrane</keyword>
<protein>
    <submittedName>
        <fullName evidence="13">M48 family metallopeptidase</fullName>
    </submittedName>
</protein>
<dbReference type="RefSeq" id="WP_193955120.1">
    <property type="nucleotide sequence ID" value="NZ_JADEYS010000027.1"/>
</dbReference>
<sequence>MDFFAHQDRARRNTGWLVVLFILAVTLLVFFANFCVALMIGWSNIEQPGLAGHTVWDFFSWRRFIYIGMAVWCVVLGAMIYKRLQLAEGGKRVAESLGGHRIYPNSDDLDERRILNVVEEMALASGMPVPPVYLLGGEMGINAFAAGNSPSDAVIGVTRGCIQLLDRDQLQGVIAHEFSHILNGDMRLNMRLVAVLHGIEFIGDTGDIMLRVRTSRSGGAQVLMLGGALWLIGFFGSLFGNMIRSAVSRQREFLADASAVQFTRNPQGIADALKVIGGYRAGTEIFSPSRGEVSHIFFGQALSRLGGLFDTHPPVMDRILRIQPSWDGSYILTQLQAKDETDNTADTKKEQLAKAVAMGAALNGEFLDSAELLMQGNIADVQEGLSHIPDSLKEQAHDPLGATALMLGLLFSGDEAVYQKQRGYLKQKPTPGLLALIDKQTPALEQLSRALYLPLLELSMPALKCLSQEQYMLFKQRLLLLIRADEEIDLFEWCLYQELQHYLDPEFGKVRTHRPKYREMQQLSDAYRLVLSVLVYEGHDDPQEIDKAFNRGIGSAGLYNLTIQPQNACDLQEFRTAVKELAYAYPHLKPRMLMGFVNAVKQDGIITVIEREMVRSIAAVMDSPIPKLDD</sequence>
<evidence type="ECO:0000256" key="9">
    <source>
        <dbReference type="ARBA" id="ARBA00023049"/>
    </source>
</evidence>
<dbReference type="GO" id="GO:0046872">
    <property type="term" value="F:metal ion binding"/>
    <property type="evidence" value="ECO:0007669"/>
    <property type="project" value="UniProtKB-KW"/>
</dbReference>
<name>A0A8J7FG06_9GAMM</name>
<dbReference type="InterPro" id="IPR001915">
    <property type="entry name" value="Peptidase_M48"/>
</dbReference>
<proteinExistence type="predicted"/>
<keyword evidence="5" id="KW-0479">Metal-binding</keyword>
<keyword evidence="9" id="KW-0482">Metalloprotease</keyword>
<reference evidence="13" key="1">
    <citation type="submission" date="2020-10" db="EMBL/GenBank/DDBJ databases">
        <title>Bacterium isolated from coastal waters sediment.</title>
        <authorList>
            <person name="Chen R.-J."/>
            <person name="Lu D.-C."/>
            <person name="Zhu K.-L."/>
            <person name="Du Z.-J."/>
        </authorList>
    </citation>
    <scope>NUCLEOTIDE SEQUENCE</scope>
    <source>
        <strain evidence="13">N1Y112</strain>
    </source>
</reference>
<evidence type="ECO:0000256" key="11">
    <source>
        <dbReference type="SAM" id="Phobius"/>
    </source>
</evidence>
<evidence type="ECO:0000313" key="14">
    <source>
        <dbReference type="Proteomes" id="UP000640333"/>
    </source>
</evidence>
<evidence type="ECO:0000256" key="10">
    <source>
        <dbReference type="ARBA" id="ARBA00023136"/>
    </source>
</evidence>